<dbReference type="InterPro" id="IPR025484">
    <property type="entry name" value="DUF4376"/>
</dbReference>
<feature type="domain" description="DUF4376" evidence="1">
    <location>
        <begin position="82"/>
        <end position="169"/>
    </location>
</feature>
<dbReference type="EMBL" id="AYMZ01000003">
    <property type="protein sequence ID" value="ETF08009.1"/>
    <property type="molecule type" value="Genomic_DNA"/>
</dbReference>
<protein>
    <recommendedName>
        <fullName evidence="1">DUF4376 domain-containing protein</fullName>
    </recommendedName>
</protein>
<name>V8R9S6_9PSED</name>
<evidence type="ECO:0000313" key="2">
    <source>
        <dbReference type="EMBL" id="ETF08009.1"/>
    </source>
</evidence>
<dbReference type="AlphaFoldDB" id="V8R9S6"/>
<gene>
    <name evidence="2" type="ORF">PMO01_03205</name>
</gene>
<evidence type="ECO:0000313" key="3">
    <source>
        <dbReference type="Proteomes" id="UP000024771"/>
    </source>
</evidence>
<sequence>MTMLVNTESMVVLTLDEVKLRTPGWAPPEPPSPESLEGSGWALLEIDPQPSGDFTLGEVREEDGRYFRGWVLADLTDEQWTDKIAARRWQVETGGTTVEGVQVNTERDSQALLTGAAFAASLDPNYQIKWKAATGFVELNRDQVIGLASQVRAFVQACFNREAELLGFVADGSITAEMLEEGWPLHHLSQS</sequence>
<proteinExistence type="predicted"/>
<dbReference type="Pfam" id="PF14301">
    <property type="entry name" value="DUF4376"/>
    <property type="match status" value="1"/>
</dbReference>
<dbReference type="eggNOG" id="ENOG5033ESN">
    <property type="taxonomic scope" value="Bacteria"/>
</dbReference>
<accession>V8R9S6</accession>
<dbReference type="Proteomes" id="UP000024771">
    <property type="component" value="Chromosome"/>
</dbReference>
<organism evidence="2 3">
    <name type="scientific">Pseudomonas moraviensis R28-S</name>
    <dbReference type="NCBI Taxonomy" id="1395516"/>
    <lineage>
        <taxon>Bacteria</taxon>
        <taxon>Pseudomonadati</taxon>
        <taxon>Pseudomonadota</taxon>
        <taxon>Gammaproteobacteria</taxon>
        <taxon>Pseudomonadales</taxon>
        <taxon>Pseudomonadaceae</taxon>
        <taxon>Pseudomonas</taxon>
    </lineage>
</organism>
<reference evidence="2 3" key="1">
    <citation type="journal article" date="2014" name="Genome Announc.">
        <title>Draft Genome Sequence of Pseudomonas moraviensis R28-S.</title>
        <authorList>
            <person name="Hunter S.S."/>
            <person name="Yano H."/>
            <person name="Loftie-Eaton W."/>
            <person name="Hughes J."/>
            <person name="De Gelder L."/>
            <person name="Stragier P."/>
            <person name="De Vos P."/>
            <person name="Settles M.L."/>
            <person name="Top E.M."/>
        </authorList>
    </citation>
    <scope>NUCLEOTIDE SEQUENCE [LARGE SCALE GENOMIC DNA]</scope>
    <source>
        <strain evidence="3">R28</strain>
    </source>
</reference>
<dbReference type="PATRIC" id="fig|1395516.4.peg.653"/>
<dbReference type="RefSeq" id="WP_024011553.1">
    <property type="nucleotide sequence ID" value="NZ_CM002330.1"/>
</dbReference>
<dbReference type="HOGENOM" id="CLU_1420367_0_0_6"/>
<evidence type="ECO:0000259" key="1">
    <source>
        <dbReference type="Pfam" id="PF14301"/>
    </source>
</evidence>
<comment type="caution">
    <text evidence="2">The sequence shown here is derived from an EMBL/GenBank/DDBJ whole genome shotgun (WGS) entry which is preliminary data.</text>
</comment>